<gene>
    <name evidence="1" type="ORF">L2E82_26409</name>
</gene>
<evidence type="ECO:0000313" key="2">
    <source>
        <dbReference type="Proteomes" id="UP001055811"/>
    </source>
</evidence>
<keyword evidence="2" id="KW-1185">Reference proteome</keyword>
<reference evidence="1 2" key="2">
    <citation type="journal article" date="2022" name="Mol. Ecol. Resour.">
        <title>The genomes of chicory, endive, great burdock and yacon provide insights into Asteraceae paleo-polyploidization history and plant inulin production.</title>
        <authorList>
            <person name="Fan W."/>
            <person name="Wang S."/>
            <person name="Wang H."/>
            <person name="Wang A."/>
            <person name="Jiang F."/>
            <person name="Liu H."/>
            <person name="Zhao H."/>
            <person name="Xu D."/>
            <person name="Zhang Y."/>
        </authorList>
    </citation>
    <scope>NUCLEOTIDE SEQUENCE [LARGE SCALE GENOMIC DNA]</scope>
    <source>
        <strain evidence="2">cv. Punajuju</strain>
        <tissue evidence="1">Leaves</tissue>
    </source>
</reference>
<proteinExistence type="predicted"/>
<accession>A0ACB9CQP5</accession>
<organism evidence="1 2">
    <name type="scientific">Cichorium intybus</name>
    <name type="common">Chicory</name>
    <dbReference type="NCBI Taxonomy" id="13427"/>
    <lineage>
        <taxon>Eukaryota</taxon>
        <taxon>Viridiplantae</taxon>
        <taxon>Streptophyta</taxon>
        <taxon>Embryophyta</taxon>
        <taxon>Tracheophyta</taxon>
        <taxon>Spermatophyta</taxon>
        <taxon>Magnoliopsida</taxon>
        <taxon>eudicotyledons</taxon>
        <taxon>Gunneridae</taxon>
        <taxon>Pentapetalae</taxon>
        <taxon>asterids</taxon>
        <taxon>campanulids</taxon>
        <taxon>Asterales</taxon>
        <taxon>Asteraceae</taxon>
        <taxon>Cichorioideae</taxon>
        <taxon>Cichorieae</taxon>
        <taxon>Cichoriinae</taxon>
        <taxon>Cichorium</taxon>
    </lineage>
</organism>
<reference evidence="2" key="1">
    <citation type="journal article" date="2022" name="Mol. Ecol. Resour.">
        <title>The genomes of chicory, endive, great burdock and yacon provide insights into Asteraceae palaeo-polyploidization history and plant inulin production.</title>
        <authorList>
            <person name="Fan W."/>
            <person name="Wang S."/>
            <person name="Wang H."/>
            <person name="Wang A."/>
            <person name="Jiang F."/>
            <person name="Liu H."/>
            <person name="Zhao H."/>
            <person name="Xu D."/>
            <person name="Zhang Y."/>
        </authorList>
    </citation>
    <scope>NUCLEOTIDE SEQUENCE [LARGE SCALE GENOMIC DNA]</scope>
    <source>
        <strain evidence="2">cv. Punajuju</strain>
    </source>
</reference>
<name>A0ACB9CQP5_CICIN</name>
<dbReference type="EMBL" id="CM042013">
    <property type="protein sequence ID" value="KAI3736556.1"/>
    <property type="molecule type" value="Genomic_DNA"/>
</dbReference>
<dbReference type="Proteomes" id="UP001055811">
    <property type="component" value="Linkage Group LG05"/>
</dbReference>
<comment type="caution">
    <text evidence="1">The sequence shown here is derived from an EMBL/GenBank/DDBJ whole genome shotgun (WGS) entry which is preliminary data.</text>
</comment>
<evidence type="ECO:0000313" key="1">
    <source>
        <dbReference type="EMBL" id="KAI3736556.1"/>
    </source>
</evidence>
<sequence length="517" mass="59287">MAIRSLLAHLRSVSSRHIRSNGVAKGSSFVRGISSNNLSASAFHDLPSSKENYDIGLKSKLLLLMYPRRSATSVLQNWVSEGRKVSIYDLRDISKQLVKRGRYKHALEVMKWMEDQERFQFSEADYSLRLELTIKVSTLQEAEDYFAKLPNIASQKASYLHLLNSYVKEKATEKAESLMIKMTSSGANVTPHPFNTMMKLYMATCQFDLVLSVISQMKQNNIPKNVLSYNLWMNASHEVYGVQNVDIVYKEMLNDKNVTVGWSSLCTLANIYMKSGLFEKANLTLENAEKKLSFKYHFGYFFLITNYASLKNKKGVIRVWEACKRVDSKLTHQNYMCILLSLVKLGDVKEAEKIFKEWESQCRRYDIRVSNVLLGAYVRSGLMEKAEGLHSRTLERGGCPNYKTWEILMEGYVKNGDMEKVVNAMKNGLKMLKNCDLRPSGLIVESIFEYFENCGKLEDAKEFLEVIRDFNLASLCVYRSIIRMHVMKKIPLGNIVKMMEDDGILMDDEIRTIVQGS</sequence>
<protein>
    <submittedName>
        <fullName evidence="1">Uncharacterized protein</fullName>
    </submittedName>
</protein>